<name>A0A0F7ZFI6_9HYPO</name>
<dbReference type="EMBL" id="KQ030747">
    <property type="protein sequence ID" value="KJZ69206.1"/>
    <property type="molecule type" value="Genomic_DNA"/>
</dbReference>
<dbReference type="AlphaFoldDB" id="A0A0F7ZFI6"/>
<keyword evidence="3" id="KW-1185">Reference proteome</keyword>
<protein>
    <submittedName>
        <fullName evidence="2">Uncharacterized protein</fullName>
    </submittedName>
</protein>
<proteinExistence type="predicted"/>
<feature type="compositionally biased region" description="Basic residues" evidence="1">
    <location>
        <begin position="90"/>
        <end position="99"/>
    </location>
</feature>
<feature type="compositionally biased region" description="Basic and acidic residues" evidence="1">
    <location>
        <begin position="71"/>
        <end position="89"/>
    </location>
</feature>
<evidence type="ECO:0000313" key="2">
    <source>
        <dbReference type="EMBL" id="KJZ69206.1"/>
    </source>
</evidence>
<dbReference type="Proteomes" id="UP000054481">
    <property type="component" value="Unassembled WGS sequence"/>
</dbReference>
<accession>A0A0F7ZFI6</accession>
<gene>
    <name evidence="2" type="ORF">HIM_11406</name>
</gene>
<feature type="region of interest" description="Disordered" evidence="1">
    <location>
        <begin position="71"/>
        <end position="147"/>
    </location>
</feature>
<organism evidence="2 3">
    <name type="scientific">Hirsutella minnesotensis 3608</name>
    <dbReference type="NCBI Taxonomy" id="1043627"/>
    <lineage>
        <taxon>Eukaryota</taxon>
        <taxon>Fungi</taxon>
        <taxon>Dikarya</taxon>
        <taxon>Ascomycota</taxon>
        <taxon>Pezizomycotina</taxon>
        <taxon>Sordariomycetes</taxon>
        <taxon>Hypocreomycetidae</taxon>
        <taxon>Hypocreales</taxon>
        <taxon>Ophiocordycipitaceae</taxon>
        <taxon>Hirsutella</taxon>
    </lineage>
</organism>
<reference evidence="2 3" key="1">
    <citation type="journal article" date="2014" name="Genome Biol. Evol.">
        <title>Comparative genomics and transcriptomics analyses reveal divergent lifestyle features of nematode endoparasitic fungus Hirsutella minnesotensis.</title>
        <authorList>
            <person name="Lai Y."/>
            <person name="Liu K."/>
            <person name="Zhang X."/>
            <person name="Zhang X."/>
            <person name="Li K."/>
            <person name="Wang N."/>
            <person name="Shu C."/>
            <person name="Wu Y."/>
            <person name="Wang C."/>
            <person name="Bushley K.E."/>
            <person name="Xiang M."/>
            <person name="Liu X."/>
        </authorList>
    </citation>
    <scope>NUCLEOTIDE SEQUENCE [LARGE SCALE GENOMIC DNA]</scope>
    <source>
        <strain evidence="2 3">3608</strain>
    </source>
</reference>
<sequence length="147" mass="16539">MNEADDQWKLIEPVPDEGWMIQRWDSWEGKDRVPPEAKVQQVDERTLAVSNDSAGGTKTFGTDEILNEVAEDGKAEERSDCTGREERAGKVSKQKKLRSKQISQFRPKRAEASKAKRRIGVCLQEEKGSLKMMSGSTKPGTARDRCN</sequence>
<evidence type="ECO:0000313" key="3">
    <source>
        <dbReference type="Proteomes" id="UP000054481"/>
    </source>
</evidence>
<evidence type="ECO:0000256" key="1">
    <source>
        <dbReference type="SAM" id="MobiDB-lite"/>
    </source>
</evidence>